<dbReference type="Pfam" id="PF06953">
    <property type="entry name" value="ArsD"/>
    <property type="match status" value="1"/>
</dbReference>
<sequence length="131" mass="13440">MPAIRIYESALCCDTGVCGPDVDQSLVDVTANVRHLQGLGADIARHNLASDPTAFATDETVRGYMHTVGSKGLPLTVVDGVTVATGAYPSRAQLLTFAGLGEAAEEPTPRPELGLTEKKSGGCCGGSTSCC</sequence>
<dbReference type="InterPro" id="IPR010712">
    <property type="entry name" value="Arsenical-R_ArsD"/>
</dbReference>
<accession>A0ABN2YI03</accession>
<organism evidence="1 2">
    <name type="scientific">Arthrobacter humicola</name>
    <dbReference type="NCBI Taxonomy" id="409291"/>
    <lineage>
        <taxon>Bacteria</taxon>
        <taxon>Bacillati</taxon>
        <taxon>Actinomycetota</taxon>
        <taxon>Actinomycetes</taxon>
        <taxon>Micrococcales</taxon>
        <taxon>Micrococcaceae</taxon>
        <taxon>Arthrobacter</taxon>
    </lineage>
</organism>
<dbReference type="RefSeq" id="WP_344361668.1">
    <property type="nucleotide sequence ID" value="NZ_BAAAQB010000006.1"/>
</dbReference>
<comment type="caution">
    <text evidence="1">The sequence shown here is derived from an EMBL/GenBank/DDBJ whole genome shotgun (WGS) entry which is preliminary data.</text>
</comment>
<name>A0ABN2YI03_9MICC</name>
<proteinExistence type="predicted"/>
<dbReference type="Proteomes" id="UP001500102">
    <property type="component" value="Unassembled WGS sequence"/>
</dbReference>
<evidence type="ECO:0008006" key="3">
    <source>
        <dbReference type="Google" id="ProtNLM"/>
    </source>
</evidence>
<dbReference type="Gene3D" id="3.40.30.10">
    <property type="entry name" value="Glutaredoxin"/>
    <property type="match status" value="1"/>
</dbReference>
<evidence type="ECO:0000313" key="2">
    <source>
        <dbReference type="Proteomes" id="UP001500102"/>
    </source>
</evidence>
<dbReference type="EMBL" id="BAAAQB010000006">
    <property type="protein sequence ID" value="GAA2127113.1"/>
    <property type="molecule type" value="Genomic_DNA"/>
</dbReference>
<dbReference type="NCBIfam" id="NF033727">
    <property type="entry name" value="chaperon_ArsD"/>
    <property type="match status" value="1"/>
</dbReference>
<keyword evidence="2" id="KW-1185">Reference proteome</keyword>
<gene>
    <name evidence="1" type="ORF">GCM10009825_04920</name>
</gene>
<protein>
    <recommendedName>
        <fullName evidence="3">Arsenical resistance operon transcriptional repressor ArsD</fullName>
    </recommendedName>
</protein>
<evidence type="ECO:0000313" key="1">
    <source>
        <dbReference type="EMBL" id="GAA2127113.1"/>
    </source>
</evidence>
<reference evidence="1 2" key="1">
    <citation type="journal article" date="2019" name="Int. J. Syst. Evol. Microbiol.">
        <title>The Global Catalogue of Microorganisms (GCM) 10K type strain sequencing project: providing services to taxonomists for standard genome sequencing and annotation.</title>
        <authorList>
            <consortium name="The Broad Institute Genomics Platform"/>
            <consortium name="The Broad Institute Genome Sequencing Center for Infectious Disease"/>
            <person name="Wu L."/>
            <person name="Ma J."/>
        </authorList>
    </citation>
    <scope>NUCLEOTIDE SEQUENCE [LARGE SCALE GENOMIC DNA]</scope>
    <source>
        <strain evidence="1 2">JCM 15921</strain>
    </source>
</reference>